<dbReference type="EMBL" id="JBBPEH010000001">
    <property type="protein sequence ID" value="KAK7544673.1"/>
    <property type="molecule type" value="Genomic_DNA"/>
</dbReference>
<evidence type="ECO:0000256" key="1">
    <source>
        <dbReference type="SAM" id="MobiDB-lite"/>
    </source>
</evidence>
<feature type="region of interest" description="Disordered" evidence="1">
    <location>
        <begin position="29"/>
        <end position="217"/>
    </location>
</feature>
<keyword evidence="3" id="KW-1185">Reference proteome</keyword>
<feature type="compositionally biased region" description="Polar residues" evidence="1">
    <location>
        <begin position="75"/>
        <end position="92"/>
    </location>
</feature>
<protein>
    <submittedName>
        <fullName evidence="2">Uncharacterized protein</fullName>
    </submittedName>
</protein>
<organism evidence="2 3">
    <name type="scientific">Phyllosticta citribraziliensis</name>
    <dbReference type="NCBI Taxonomy" id="989973"/>
    <lineage>
        <taxon>Eukaryota</taxon>
        <taxon>Fungi</taxon>
        <taxon>Dikarya</taxon>
        <taxon>Ascomycota</taxon>
        <taxon>Pezizomycotina</taxon>
        <taxon>Dothideomycetes</taxon>
        <taxon>Dothideomycetes incertae sedis</taxon>
        <taxon>Botryosphaeriales</taxon>
        <taxon>Phyllostictaceae</taxon>
        <taxon>Phyllosticta</taxon>
    </lineage>
</organism>
<reference evidence="2 3" key="1">
    <citation type="submission" date="2024-04" db="EMBL/GenBank/DDBJ databases">
        <title>Phyllosticta paracitricarpa is synonymous to the EU quarantine fungus P. citricarpa based on phylogenomic analyses.</title>
        <authorList>
            <consortium name="Lawrence Berkeley National Laboratory"/>
            <person name="Van ingen-buijs V.A."/>
            <person name="Van westerhoven A.C."/>
            <person name="Haridas S."/>
            <person name="Skiadas P."/>
            <person name="Martin F."/>
            <person name="Groenewald J.Z."/>
            <person name="Crous P.W."/>
            <person name="Seidl M.F."/>
        </authorList>
    </citation>
    <scope>NUCLEOTIDE SEQUENCE [LARGE SCALE GENOMIC DNA]</scope>
    <source>
        <strain evidence="2 3">CPC 17464</strain>
    </source>
</reference>
<gene>
    <name evidence="2" type="ORF">J3D65DRAFT_610381</name>
</gene>
<sequence length="301" mass="32547">MTLTSGPAVPHLFALPGSVLPHANTFRSLSPRQTAVSHLSRPTAMKRERDSEDPQTGPGRAEKRFRAAPPPALQQPHNASSTSGGPFQNPNASPCLPALTPGHSDDSSCDSPELPSYMNSAAGDTEMRDYPEDDFAITRSHPSSPALPFALPERLNPRPQVDPSTSRIPTPIYGSFPPKVITNRGRDHSFMEVEESSETDNRHQPNNGKTHRIPSPISEDEMAMTPTTVAGARLSRLQVASNENMEMDMTGSDNSGKASAARGVKARSGATCKKKFYMGYRDDCPKCQAKVPGHNAHFLPL</sequence>
<accession>A0ABR1M9W4</accession>
<comment type="caution">
    <text evidence="2">The sequence shown here is derived from an EMBL/GenBank/DDBJ whole genome shotgun (WGS) entry which is preliminary data.</text>
</comment>
<dbReference type="GeneID" id="92031702"/>
<dbReference type="RefSeq" id="XP_066659908.1">
    <property type="nucleotide sequence ID" value="XM_066798796.1"/>
</dbReference>
<proteinExistence type="predicted"/>
<evidence type="ECO:0000313" key="2">
    <source>
        <dbReference type="EMBL" id="KAK7544673.1"/>
    </source>
</evidence>
<dbReference type="Proteomes" id="UP001360953">
    <property type="component" value="Unassembled WGS sequence"/>
</dbReference>
<name>A0ABR1M9W4_9PEZI</name>
<evidence type="ECO:0000313" key="3">
    <source>
        <dbReference type="Proteomes" id="UP001360953"/>
    </source>
</evidence>